<reference evidence="1" key="1">
    <citation type="journal article" date="2015" name="Genome Announc.">
        <title>Draft Genome Sequence of Thiostrepton-Producing Streptomyces azureus ATCC 14921.</title>
        <authorList>
            <person name="Sakihara K."/>
            <person name="Maeda J."/>
            <person name="Tashiro K."/>
            <person name="Fujino Y."/>
            <person name="Kuhara S."/>
            <person name="Ohshima T."/>
            <person name="Ogata S."/>
            <person name="Doi K."/>
        </authorList>
    </citation>
    <scope>NUCLEOTIDE SEQUENCE [LARGE SCALE GENOMIC DNA]</scope>
    <source>
        <strain evidence="1">ATCC14921</strain>
    </source>
</reference>
<dbReference type="Proteomes" id="UP000053859">
    <property type="component" value="Unassembled WGS sequence"/>
</dbReference>
<name>A0A0K8PVU0_STRAJ</name>
<dbReference type="OrthoDB" id="4115890at2"/>
<gene>
    <name evidence="1" type="ORF">SAZU_6769</name>
</gene>
<protein>
    <submittedName>
        <fullName evidence="1">LigA protein</fullName>
    </submittedName>
</protein>
<dbReference type="EMBL" id="DF968392">
    <property type="protein sequence ID" value="GAP51896.1"/>
    <property type="molecule type" value="Genomic_DNA"/>
</dbReference>
<dbReference type="PATRIC" id="fig|146537.3.peg.7118"/>
<evidence type="ECO:0000313" key="2">
    <source>
        <dbReference type="Proteomes" id="UP000053859"/>
    </source>
</evidence>
<organism evidence="1 2">
    <name type="scientific">Streptomyces azureus</name>
    <dbReference type="NCBI Taxonomy" id="146537"/>
    <lineage>
        <taxon>Bacteria</taxon>
        <taxon>Bacillati</taxon>
        <taxon>Actinomycetota</taxon>
        <taxon>Actinomycetes</taxon>
        <taxon>Kitasatosporales</taxon>
        <taxon>Streptomycetaceae</taxon>
        <taxon>Streptomyces</taxon>
    </lineage>
</organism>
<dbReference type="AlphaFoldDB" id="A0A0K8PVU0"/>
<accession>A0A0K8PVU0</accession>
<sequence>MTQPVSLIVNQSPVPRMAVGPTKATQPHLAVVYATAAGEVVCFEGRPMKPTQQVFSKYCTRYEVDMRPQQRTAVLGRNPLISADGVHAFEVQVSFCFCVDGWQGAENLVRSGLSDALPVVHGWLVGRFHGAGQRFAIEDSFGLERHLNQLCAAPVVLQEGLKVYGCRVSVRPDAASLSHLESLIEARRREARGAAEHMPNTGDVVRKGELEALQQDFAIRATARQAAALAETLTTSEGLIRHYLITHPHDAAGAFAMARQLEEARAATAELQNQRALGLFQVMAEKGLIQAGDLDHVRQQLTGTVGRATGGDGQLASAVMPQLPGARPWDAPQLQAAPAPAAAVPGSAGPTPTLVEPVVTEPAPRRTAAPAAVTGTALIYLVLDESLDRECVGELQRGLDALHAALSAAPDVSSVLRLCVLGMADTTEQRLPLARVGPGTRTPILLARRGLSYSQAFRTLKSLIGQDATVVKSEGAQVLRPVVYFLTGGVPDEGNAWHTAFQELTDPSANPAAPRMVALGLGRAETPAVRTVATFPESAFMAAPHQDAASAAHNCAAFLRDSVVGYGRRLADGEANFTVSPPDGFRRAEDAL</sequence>
<evidence type="ECO:0000313" key="1">
    <source>
        <dbReference type="EMBL" id="GAP51896.1"/>
    </source>
</evidence>
<dbReference type="RefSeq" id="WP_059422715.1">
    <property type="nucleotide sequence ID" value="NZ_DF968392.1"/>
</dbReference>
<keyword evidence="2" id="KW-1185">Reference proteome</keyword>
<proteinExistence type="predicted"/>